<sequence length="464" mass="50282">MWEGLCSLCPFLTLIPLGRMRFVSPPLTACLFVHTEGPYPKPSISVSPGGVIPVGGNVTIRCRNQHLGMKFLLYKAGVGNYLTYTDPAGSEAEFPITSARREQSGNYTCRYSHRTGPAAYSEPSDPVQIIVAELSYPKPSISLRPSGGVAPGGAVTIRCRGSHQNVRFHLYKDGNPNALQDMEPAGDVTEFPIHSVSWRDAGSYSCYYHKKSNRFIWSHPSDPVELVVAEESYPKPSISVSPGGVIPMGGNVTIRYRHQCLGMRFLLYKAGDGNYPNYTDPAGSEAEFPITSARREHGGSYTCRYSNRTDPAAYSEPSDPVQIIVAGHEFLKPTIWVRPSRVVALGGNATIRCQGQRRDVTFFLHKAGDLNPPRHMEPAGDGAEFHIPTVGQQHGGSYSCSYRNRSEPFISSQPSDPVQLVVAGEGPGSTSPLPAPHPAGPSQGPLPWGSHKGLGLGGENGWCY</sequence>
<dbReference type="FunFam" id="2.60.40.10:FF:000049">
    <property type="entry name" value="Leukocyte immunoglobulin-like receptor subfamily B member 1"/>
    <property type="match status" value="4"/>
</dbReference>
<evidence type="ECO:0000256" key="1">
    <source>
        <dbReference type="ARBA" id="ARBA00022729"/>
    </source>
</evidence>
<keyword evidence="3" id="KW-0393">Immunoglobulin domain</keyword>
<evidence type="ECO:0000256" key="4">
    <source>
        <dbReference type="SAM" id="MobiDB-lite"/>
    </source>
</evidence>
<dbReference type="Ensembl" id="ENSCPBT00000030145.1">
    <property type="protein sequence ID" value="ENSCPBP00000025593.1"/>
    <property type="gene ID" value="ENSCPBG00000018139.1"/>
</dbReference>
<dbReference type="InterPro" id="IPR007110">
    <property type="entry name" value="Ig-like_dom"/>
</dbReference>
<dbReference type="InterPro" id="IPR003599">
    <property type="entry name" value="Ig_sub"/>
</dbReference>
<dbReference type="InterPro" id="IPR036179">
    <property type="entry name" value="Ig-like_dom_sf"/>
</dbReference>
<evidence type="ECO:0000313" key="8">
    <source>
        <dbReference type="Proteomes" id="UP000694380"/>
    </source>
</evidence>
<evidence type="ECO:0000259" key="6">
    <source>
        <dbReference type="PROSITE" id="PS50835"/>
    </source>
</evidence>
<accession>A0A8C3HYL4</accession>
<name>A0A8C3HYL4_CHRPI</name>
<evidence type="ECO:0000256" key="3">
    <source>
        <dbReference type="ARBA" id="ARBA00023319"/>
    </source>
</evidence>
<feature type="region of interest" description="Disordered" evidence="4">
    <location>
        <begin position="422"/>
        <end position="446"/>
    </location>
</feature>
<protein>
    <recommendedName>
        <fullName evidence="6">Ig-like domain-containing protein</fullName>
    </recommendedName>
</protein>
<dbReference type="Pfam" id="PF13895">
    <property type="entry name" value="Ig_2"/>
    <property type="match status" value="3"/>
</dbReference>
<dbReference type="InterPro" id="IPR003598">
    <property type="entry name" value="Ig_sub2"/>
</dbReference>
<dbReference type="Gene3D" id="2.60.40.10">
    <property type="entry name" value="Immunoglobulins"/>
    <property type="match status" value="4"/>
</dbReference>
<reference evidence="7" key="1">
    <citation type="submission" date="2025-08" db="UniProtKB">
        <authorList>
            <consortium name="Ensembl"/>
        </authorList>
    </citation>
    <scope>IDENTIFICATION</scope>
</reference>
<dbReference type="AlphaFoldDB" id="A0A8C3HYL4"/>
<evidence type="ECO:0000313" key="7">
    <source>
        <dbReference type="Ensembl" id="ENSCPBP00000025593.1"/>
    </source>
</evidence>
<keyword evidence="8" id="KW-1185">Reference proteome</keyword>
<dbReference type="InterPro" id="IPR050412">
    <property type="entry name" value="Ig-like_Receptors_ImmuneReg"/>
</dbReference>
<dbReference type="SUPFAM" id="SSF48726">
    <property type="entry name" value="Immunoglobulin"/>
    <property type="match status" value="4"/>
</dbReference>
<organism evidence="7 8">
    <name type="scientific">Chrysemys picta bellii</name>
    <name type="common">Western painted turtle</name>
    <name type="synonym">Emys bellii</name>
    <dbReference type="NCBI Taxonomy" id="8478"/>
    <lineage>
        <taxon>Eukaryota</taxon>
        <taxon>Metazoa</taxon>
        <taxon>Chordata</taxon>
        <taxon>Craniata</taxon>
        <taxon>Vertebrata</taxon>
        <taxon>Euteleostomi</taxon>
        <taxon>Archelosauria</taxon>
        <taxon>Testudinata</taxon>
        <taxon>Testudines</taxon>
        <taxon>Cryptodira</taxon>
        <taxon>Durocryptodira</taxon>
        <taxon>Testudinoidea</taxon>
        <taxon>Emydidae</taxon>
        <taxon>Chrysemys</taxon>
    </lineage>
</organism>
<dbReference type="SMART" id="SM00408">
    <property type="entry name" value="IGc2"/>
    <property type="match status" value="3"/>
</dbReference>
<evidence type="ECO:0000256" key="2">
    <source>
        <dbReference type="ARBA" id="ARBA00023157"/>
    </source>
</evidence>
<feature type="domain" description="Ig-like" evidence="6">
    <location>
        <begin position="139"/>
        <end position="206"/>
    </location>
</feature>
<dbReference type="GO" id="GO:0002764">
    <property type="term" value="P:immune response-regulating signaling pathway"/>
    <property type="evidence" value="ECO:0007669"/>
    <property type="project" value="TreeGrafter"/>
</dbReference>
<feature type="signal peptide" evidence="5">
    <location>
        <begin position="1"/>
        <end position="20"/>
    </location>
</feature>
<proteinExistence type="predicted"/>
<dbReference type="InterPro" id="IPR013783">
    <property type="entry name" value="Ig-like_fold"/>
</dbReference>
<keyword evidence="1 5" id="KW-0732">Signal</keyword>
<evidence type="ECO:0000256" key="5">
    <source>
        <dbReference type="SAM" id="SignalP"/>
    </source>
</evidence>
<dbReference type="SMART" id="SM00409">
    <property type="entry name" value="IG"/>
    <property type="match status" value="4"/>
</dbReference>
<dbReference type="OMA" id="SCKSERY"/>
<dbReference type="PANTHER" id="PTHR11738">
    <property type="entry name" value="MHC CLASS I NK CELL RECEPTOR"/>
    <property type="match status" value="1"/>
</dbReference>
<dbReference type="GeneTree" id="ENSGT01150000286974"/>
<dbReference type="PANTHER" id="PTHR11738:SF186">
    <property type="entry name" value="OSTEOCLAST-ASSOCIATED IMMUNOGLOBULIN-LIKE RECEPTOR"/>
    <property type="match status" value="1"/>
</dbReference>
<keyword evidence="2" id="KW-1015">Disulfide bond</keyword>
<reference evidence="7" key="2">
    <citation type="submission" date="2025-09" db="UniProtKB">
        <authorList>
            <consortium name="Ensembl"/>
        </authorList>
    </citation>
    <scope>IDENTIFICATION</scope>
</reference>
<feature type="chain" id="PRO_5034154100" description="Ig-like domain-containing protein" evidence="5">
    <location>
        <begin position="21"/>
        <end position="464"/>
    </location>
</feature>
<dbReference type="Proteomes" id="UP000694380">
    <property type="component" value="Unplaced"/>
</dbReference>
<dbReference type="PROSITE" id="PS50835">
    <property type="entry name" value="IG_LIKE"/>
    <property type="match status" value="1"/>
</dbReference>